<dbReference type="AlphaFoldDB" id="A0A916VTI7"/>
<dbReference type="EMBL" id="BMKA01000009">
    <property type="protein sequence ID" value="GGA32005.1"/>
    <property type="molecule type" value="Genomic_DNA"/>
</dbReference>
<feature type="transmembrane region" description="Helical" evidence="1">
    <location>
        <begin position="274"/>
        <end position="290"/>
    </location>
</feature>
<evidence type="ECO:0000256" key="1">
    <source>
        <dbReference type="SAM" id="Phobius"/>
    </source>
</evidence>
<organism evidence="2 3">
    <name type="scientific">Neptunicoccus cionae</name>
    <dbReference type="NCBI Taxonomy" id="2035344"/>
    <lineage>
        <taxon>Bacteria</taxon>
        <taxon>Pseudomonadati</taxon>
        <taxon>Pseudomonadota</taxon>
        <taxon>Alphaproteobacteria</taxon>
        <taxon>Rhodobacterales</taxon>
        <taxon>Paracoccaceae</taxon>
        <taxon>Neptunicoccus</taxon>
    </lineage>
</organism>
<dbReference type="InterPro" id="IPR058114">
    <property type="entry name" value="RcgA-like"/>
</dbReference>
<gene>
    <name evidence="2" type="ORF">GCM10011498_36520</name>
</gene>
<dbReference type="NCBIfam" id="NF047336">
    <property type="entry name" value="conj_memb_RcgA"/>
    <property type="match status" value="1"/>
</dbReference>
<keyword evidence="3" id="KW-1185">Reference proteome</keyword>
<reference evidence="2" key="1">
    <citation type="journal article" date="2014" name="Int. J. Syst. Evol. Microbiol.">
        <title>Complete genome sequence of Corynebacterium casei LMG S-19264T (=DSM 44701T), isolated from a smear-ripened cheese.</title>
        <authorList>
            <consortium name="US DOE Joint Genome Institute (JGI-PGF)"/>
            <person name="Walter F."/>
            <person name="Albersmeier A."/>
            <person name="Kalinowski J."/>
            <person name="Ruckert C."/>
        </authorList>
    </citation>
    <scope>NUCLEOTIDE SEQUENCE</scope>
    <source>
        <strain evidence="2">CGMCC 1.15880</strain>
    </source>
</reference>
<proteinExistence type="predicted"/>
<keyword evidence="1" id="KW-0812">Transmembrane</keyword>
<name>A0A916VTI7_9RHOB</name>
<sequence length="309" mass="34197">MVFMPLFFAIVAELLVFWKYEGRLHLVAHPDRMDSSDTWARNVEASSCTFWAVFLICFLFAGVFQWIGVRLLPLVQGAGSIAPDWGSLALVQPEVISVPEEIVFTGFAYFYMCVCFYVFFAGLILLYTVVQDFEKILAGSDDKQKAEHQHEANTVGARVMRGIFRCTVLGIFIAICMKLQSTYLASSGTNIVRWLVGDMTSIFNTGDEIHSLTDYSAPNHFSSLLIVLATVFVFLYGASRLGASGQFHVLMGMMVTTVAILVASYLLIGVFAGFSILLSVAVLIAIYGLFDPGFETWNAVEQRDSQSVS</sequence>
<evidence type="ECO:0000313" key="3">
    <source>
        <dbReference type="Proteomes" id="UP000628017"/>
    </source>
</evidence>
<feature type="transmembrane region" description="Helical" evidence="1">
    <location>
        <begin position="6"/>
        <end position="22"/>
    </location>
</feature>
<evidence type="ECO:0000313" key="2">
    <source>
        <dbReference type="EMBL" id="GGA32005.1"/>
    </source>
</evidence>
<reference evidence="2" key="2">
    <citation type="submission" date="2020-09" db="EMBL/GenBank/DDBJ databases">
        <authorList>
            <person name="Sun Q."/>
            <person name="Zhou Y."/>
        </authorList>
    </citation>
    <scope>NUCLEOTIDE SEQUENCE</scope>
    <source>
        <strain evidence="2">CGMCC 1.15880</strain>
    </source>
</reference>
<accession>A0A916VTI7</accession>
<keyword evidence="1" id="KW-0472">Membrane</keyword>
<dbReference type="Proteomes" id="UP000628017">
    <property type="component" value="Unassembled WGS sequence"/>
</dbReference>
<feature type="transmembrane region" description="Helical" evidence="1">
    <location>
        <begin position="162"/>
        <end position="180"/>
    </location>
</feature>
<feature type="transmembrane region" description="Helical" evidence="1">
    <location>
        <begin position="220"/>
        <end position="237"/>
    </location>
</feature>
<feature type="transmembrane region" description="Helical" evidence="1">
    <location>
        <begin position="108"/>
        <end position="130"/>
    </location>
</feature>
<comment type="caution">
    <text evidence="2">The sequence shown here is derived from an EMBL/GenBank/DDBJ whole genome shotgun (WGS) entry which is preliminary data.</text>
</comment>
<evidence type="ECO:0008006" key="4">
    <source>
        <dbReference type="Google" id="ProtNLM"/>
    </source>
</evidence>
<keyword evidence="1" id="KW-1133">Transmembrane helix</keyword>
<protein>
    <recommendedName>
        <fullName evidence="4">Transmembrane protein</fullName>
    </recommendedName>
</protein>
<feature type="transmembrane region" description="Helical" evidence="1">
    <location>
        <begin position="43"/>
        <end position="67"/>
    </location>
</feature>